<dbReference type="PANTHER" id="PTHR10151:SF120">
    <property type="entry name" value="BIS(5'-ADENOSYL)-TRIPHOSPHATASE"/>
    <property type="match status" value="1"/>
</dbReference>
<gene>
    <name evidence="1" type="ORF">RDV89_16000</name>
</gene>
<protein>
    <submittedName>
        <fullName evidence="1">Alkaline phosphatase family protein</fullName>
    </submittedName>
</protein>
<organism evidence="1 2">
    <name type="scientific">Nocardioides imazamoxiresistens</name>
    <dbReference type="NCBI Taxonomy" id="3231893"/>
    <lineage>
        <taxon>Bacteria</taxon>
        <taxon>Bacillati</taxon>
        <taxon>Actinomycetota</taxon>
        <taxon>Actinomycetes</taxon>
        <taxon>Propionibacteriales</taxon>
        <taxon>Nocardioidaceae</taxon>
        <taxon>Nocardioides</taxon>
    </lineage>
</organism>
<accession>A0ABU3PZB1</accession>
<keyword evidence="2" id="KW-1185">Reference proteome</keyword>
<dbReference type="Pfam" id="PF01663">
    <property type="entry name" value="Phosphodiest"/>
    <property type="match status" value="1"/>
</dbReference>
<dbReference type="Gene3D" id="3.40.720.10">
    <property type="entry name" value="Alkaline Phosphatase, subunit A"/>
    <property type="match status" value="1"/>
</dbReference>
<sequence length="391" mass="40919">MDAGHAGHAPAPGDAAAGRFVAPAYGARSLSDVVPAVAHALGVGRALDLAAPSGLVLPDAPAYVVFLVDGLGARLLERHADVAPFLSALAAGAEHATAGVPSTTATSLTSLGTGLVPGAHGLVGFTSRVPGTDRLFCPLQWDDDIDPLEWQPHPTLFERLVGAGVAVTSVNRREYEGSGLTVAAHRGATYVGADRVGERIAAVQRAVALRPSLTYVYDADLDWTGHRHGVASAAWLQQLAMVDAEAEQLREALPAEVRLVVVADHGMVDSPVHARVDVDDRPELLDGVWLLGGEARLRHLYCATRAVPDVIATWREVLGAGAEVLTREDALERGWFGDTTAAVRPRLGDVVVACTGSTAVVSRRLFPHEATLVGLHGSLTADEMLIPVLVA</sequence>
<dbReference type="PANTHER" id="PTHR10151">
    <property type="entry name" value="ECTONUCLEOTIDE PYROPHOSPHATASE/PHOSPHODIESTERASE"/>
    <property type="match status" value="1"/>
</dbReference>
<dbReference type="InterPro" id="IPR017850">
    <property type="entry name" value="Alkaline_phosphatase_core_sf"/>
</dbReference>
<evidence type="ECO:0000313" key="1">
    <source>
        <dbReference type="EMBL" id="MDT9594588.1"/>
    </source>
</evidence>
<dbReference type="InterPro" id="IPR002591">
    <property type="entry name" value="Phosphodiest/P_Trfase"/>
</dbReference>
<name>A0ABU3PZB1_9ACTN</name>
<comment type="caution">
    <text evidence="1">The sequence shown here is derived from an EMBL/GenBank/DDBJ whole genome shotgun (WGS) entry which is preliminary data.</text>
</comment>
<evidence type="ECO:0000313" key="2">
    <source>
        <dbReference type="Proteomes" id="UP001268542"/>
    </source>
</evidence>
<dbReference type="RefSeq" id="WP_315734490.1">
    <property type="nucleotide sequence ID" value="NZ_JAVYII010000007.1"/>
</dbReference>
<dbReference type="EMBL" id="JAVYII010000007">
    <property type="protein sequence ID" value="MDT9594588.1"/>
    <property type="molecule type" value="Genomic_DNA"/>
</dbReference>
<dbReference type="SUPFAM" id="SSF53649">
    <property type="entry name" value="Alkaline phosphatase-like"/>
    <property type="match status" value="1"/>
</dbReference>
<reference evidence="1 2" key="1">
    <citation type="submission" date="2023-08" db="EMBL/GenBank/DDBJ databases">
        <title>Nocardioides seae sp. nov., a bacterium isolated from a soil.</title>
        <authorList>
            <person name="Wang X."/>
        </authorList>
    </citation>
    <scope>NUCLEOTIDE SEQUENCE [LARGE SCALE GENOMIC DNA]</scope>
    <source>
        <strain evidence="1 2">YZH12</strain>
    </source>
</reference>
<proteinExistence type="predicted"/>
<dbReference type="Proteomes" id="UP001268542">
    <property type="component" value="Unassembled WGS sequence"/>
</dbReference>